<reference evidence="1" key="1">
    <citation type="submission" date="2021-01" db="EMBL/GenBank/DDBJ databases">
        <authorList>
            <person name="Sun Q."/>
        </authorList>
    </citation>
    <scope>NUCLEOTIDE SEQUENCE</scope>
    <source>
        <strain evidence="1">YIM B02566</strain>
    </source>
</reference>
<evidence type="ECO:0000313" key="2">
    <source>
        <dbReference type="Proteomes" id="UP000616151"/>
    </source>
</evidence>
<accession>A0ACC5R2N6</accession>
<keyword evidence="2" id="KW-1185">Reference proteome</keyword>
<gene>
    <name evidence="1" type="ORF">JHL16_11200</name>
</gene>
<proteinExistence type="predicted"/>
<protein>
    <submittedName>
        <fullName evidence="1">Carbohydrate ABC transporter permease</fullName>
    </submittedName>
</protein>
<dbReference type="EMBL" id="JAENHL010000006">
    <property type="protein sequence ID" value="MBK1866922.1"/>
    <property type="molecule type" value="Genomic_DNA"/>
</dbReference>
<sequence>MTIAARRSSARYRWQRRARGFGLFVLLLLVLVYTLFPYYWAIVSSLRSGSALFSTSLVPSFDLTHYMALLQDPVFTGSIVNSLIVAGSTTLISLAVAVAAAYALGRLTFGGKKLMLMAILVVSIFPQIAVMSGMFELVRWFGLYNRIGSLILAYLIFTVPFTVWVLTSFMREFPRELEEAAIMDGCSHWRILTRVLLPLMGPALASTGLLAFILAWNEFLFALTFILSDENRTVPVAIGLISGNSRYEYPFGPVMAASIVVTLPLLALVLFFQRRIVSGLTAGAIKG</sequence>
<evidence type="ECO:0000313" key="1">
    <source>
        <dbReference type="EMBL" id="MBK1866922.1"/>
    </source>
</evidence>
<organism evidence="1 2">
    <name type="scientific">Taklimakanibacter albus</name>
    <dbReference type="NCBI Taxonomy" id="2800327"/>
    <lineage>
        <taxon>Bacteria</taxon>
        <taxon>Pseudomonadati</taxon>
        <taxon>Pseudomonadota</taxon>
        <taxon>Alphaproteobacteria</taxon>
        <taxon>Hyphomicrobiales</taxon>
        <taxon>Aestuariivirgaceae</taxon>
        <taxon>Taklimakanibacter</taxon>
    </lineage>
</organism>
<name>A0ACC5R2N6_9HYPH</name>
<dbReference type="Proteomes" id="UP000616151">
    <property type="component" value="Unassembled WGS sequence"/>
</dbReference>
<comment type="caution">
    <text evidence="1">The sequence shown here is derived from an EMBL/GenBank/DDBJ whole genome shotgun (WGS) entry which is preliminary data.</text>
</comment>